<feature type="region of interest" description="Disordered" evidence="11">
    <location>
        <begin position="1"/>
        <end position="55"/>
    </location>
</feature>
<name>A0A843WZW6_COLES</name>
<dbReference type="CDD" id="cd09080">
    <property type="entry name" value="TDP2"/>
    <property type="match status" value="1"/>
</dbReference>
<sequence length="461" mass="51591">MHICISEHPCVPSTPPKAKAKLASRRGTMGNSHSHAPAKEDEEELKESVASGSSSGRRDILKVGAAVAGVGFLTWGSWHLLSGGAAGTDKYEKKWIRVGERLKGKTGGSDRRWFRPDVFFIPWFEQLMSIGSKKTHMKGVTVASGSSSGRHMLKVDEAVAGVALLARGCWHFLFRGAADNISPGTDEKVLLQILSYNVWSEDVMLQERMEAIGVLIQEKSPDLICFQEVTPNIYKIFENSNWWQAYSSSVPPEMAYRRNYFCMQLSKLPACFSQTRIGLPIKRRELCIAQVDAGKGKSTLAFATVHLVCPNPHPCYPHQRYSAERIAQAQEALSALTNYPNVVFGGDMNWDEEVDGPVPLPPGWVDAWEKKRPGEDGWTFDTMANPMLWWKPPLRKRLDRFLCCLKDFSISSIELIGTRAIPELYYSKEKKVGKMMVPEQIVLPLLPSDHFGLLLTIESHK</sequence>
<comment type="subcellular location">
    <subcellularLocation>
        <location evidence="3">Nucleus</location>
        <location evidence="3">PML body</location>
    </subcellularLocation>
</comment>
<evidence type="ECO:0000256" key="9">
    <source>
        <dbReference type="ARBA" id="ARBA00023204"/>
    </source>
</evidence>
<dbReference type="OrthoDB" id="9975959at2759"/>
<keyword evidence="5" id="KW-0479">Metal-binding</keyword>
<dbReference type="GO" id="GO:0006302">
    <property type="term" value="P:double-strand break repair"/>
    <property type="evidence" value="ECO:0007669"/>
    <property type="project" value="TreeGrafter"/>
</dbReference>
<dbReference type="GO" id="GO:0046872">
    <property type="term" value="F:metal ion binding"/>
    <property type="evidence" value="ECO:0007669"/>
    <property type="project" value="UniProtKB-KW"/>
</dbReference>
<accession>A0A843WZW6</accession>
<dbReference type="InterPro" id="IPR051547">
    <property type="entry name" value="TDP2-like"/>
</dbReference>
<keyword evidence="9" id="KW-0234">DNA repair</keyword>
<evidence type="ECO:0000256" key="8">
    <source>
        <dbReference type="ARBA" id="ARBA00022842"/>
    </source>
</evidence>
<evidence type="ECO:0000313" key="14">
    <source>
        <dbReference type="Proteomes" id="UP000652761"/>
    </source>
</evidence>
<organism evidence="13 14">
    <name type="scientific">Colocasia esculenta</name>
    <name type="common">Wild taro</name>
    <name type="synonym">Arum esculentum</name>
    <dbReference type="NCBI Taxonomy" id="4460"/>
    <lineage>
        <taxon>Eukaryota</taxon>
        <taxon>Viridiplantae</taxon>
        <taxon>Streptophyta</taxon>
        <taxon>Embryophyta</taxon>
        <taxon>Tracheophyta</taxon>
        <taxon>Spermatophyta</taxon>
        <taxon>Magnoliopsida</taxon>
        <taxon>Liliopsida</taxon>
        <taxon>Araceae</taxon>
        <taxon>Aroideae</taxon>
        <taxon>Colocasieae</taxon>
        <taxon>Colocasia</taxon>
    </lineage>
</organism>
<proteinExistence type="predicted"/>
<dbReference type="AlphaFoldDB" id="A0A843WZW6"/>
<keyword evidence="4" id="KW-0540">Nuclease</keyword>
<dbReference type="GO" id="GO:0003697">
    <property type="term" value="F:single-stranded DNA binding"/>
    <property type="evidence" value="ECO:0007669"/>
    <property type="project" value="TreeGrafter"/>
</dbReference>
<keyword evidence="7" id="KW-0378">Hydrolase</keyword>
<keyword evidence="6" id="KW-0227">DNA damage</keyword>
<dbReference type="SUPFAM" id="SSF56219">
    <property type="entry name" value="DNase I-like"/>
    <property type="match status" value="1"/>
</dbReference>
<comment type="cofactor">
    <cofactor evidence="1">
        <name>Mn(2+)</name>
        <dbReference type="ChEBI" id="CHEBI:29035"/>
    </cofactor>
</comment>
<evidence type="ECO:0000256" key="2">
    <source>
        <dbReference type="ARBA" id="ARBA00001946"/>
    </source>
</evidence>
<dbReference type="GO" id="GO:0004518">
    <property type="term" value="F:nuclease activity"/>
    <property type="evidence" value="ECO:0007669"/>
    <property type="project" value="UniProtKB-KW"/>
</dbReference>
<comment type="caution">
    <text evidence="13">The sequence shown here is derived from an EMBL/GenBank/DDBJ whole genome shotgun (WGS) entry which is preliminary data.</text>
</comment>
<dbReference type="FunFam" id="3.60.10.10:FF:000058">
    <property type="entry name" value="Tyrosyl-DNA phosphodiesterase 2"/>
    <property type="match status" value="1"/>
</dbReference>
<dbReference type="PANTHER" id="PTHR15822">
    <property type="entry name" value="TRAF AND TNF RECEPTOR-ASSOCIATED PROTEIN"/>
    <property type="match status" value="1"/>
</dbReference>
<evidence type="ECO:0000256" key="11">
    <source>
        <dbReference type="SAM" id="MobiDB-lite"/>
    </source>
</evidence>
<dbReference type="InterPro" id="IPR036691">
    <property type="entry name" value="Endo/exonu/phosph_ase_sf"/>
</dbReference>
<evidence type="ECO:0000256" key="5">
    <source>
        <dbReference type="ARBA" id="ARBA00022723"/>
    </source>
</evidence>
<dbReference type="Gene3D" id="3.60.10.10">
    <property type="entry name" value="Endonuclease/exonuclease/phosphatase"/>
    <property type="match status" value="1"/>
</dbReference>
<keyword evidence="10" id="KW-0539">Nucleus</keyword>
<keyword evidence="8" id="KW-0460">Magnesium</keyword>
<comment type="cofactor">
    <cofactor evidence="2">
        <name>Mg(2+)</name>
        <dbReference type="ChEBI" id="CHEBI:18420"/>
    </cofactor>
</comment>
<evidence type="ECO:0000256" key="10">
    <source>
        <dbReference type="ARBA" id="ARBA00023242"/>
    </source>
</evidence>
<dbReference type="PANTHER" id="PTHR15822:SF4">
    <property type="entry name" value="TYROSYL-DNA PHOSPHODIESTERASE 2"/>
    <property type="match status" value="1"/>
</dbReference>
<evidence type="ECO:0000256" key="7">
    <source>
        <dbReference type="ARBA" id="ARBA00022801"/>
    </source>
</evidence>
<dbReference type="InterPro" id="IPR005135">
    <property type="entry name" value="Endo/exonuclease/phosphatase"/>
</dbReference>
<evidence type="ECO:0000256" key="3">
    <source>
        <dbReference type="ARBA" id="ARBA00004322"/>
    </source>
</evidence>
<dbReference type="EMBL" id="NMUH01005876">
    <property type="protein sequence ID" value="MQM13906.1"/>
    <property type="molecule type" value="Genomic_DNA"/>
</dbReference>
<evidence type="ECO:0000256" key="6">
    <source>
        <dbReference type="ARBA" id="ARBA00022763"/>
    </source>
</evidence>
<reference evidence="13" key="1">
    <citation type="submission" date="2017-07" db="EMBL/GenBank/DDBJ databases">
        <title>Taro Niue Genome Assembly and Annotation.</title>
        <authorList>
            <person name="Atibalentja N."/>
            <person name="Keating K."/>
            <person name="Fields C.J."/>
        </authorList>
    </citation>
    <scope>NUCLEOTIDE SEQUENCE</scope>
    <source>
        <strain evidence="13">Niue_2</strain>
        <tissue evidence="13">Leaf</tissue>
    </source>
</reference>
<dbReference type="GO" id="GO:0070260">
    <property type="term" value="F:5'-tyrosyl-DNA phosphodiesterase activity"/>
    <property type="evidence" value="ECO:0007669"/>
    <property type="project" value="TreeGrafter"/>
</dbReference>
<evidence type="ECO:0000256" key="4">
    <source>
        <dbReference type="ARBA" id="ARBA00022722"/>
    </source>
</evidence>
<dbReference type="Proteomes" id="UP000652761">
    <property type="component" value="Unassembled WGS sequence"/>
</dbReference>
<feature type="domain" description="Endonuclease/exonuclease/phosphatase" evidence="12">
    <location>
        <begin position="194"/>
        <end position="450"/>
    </location>
</feature>
<dbReference type="Pfam" id="PF03372">
    <property type="entry name" value="Exo_endo_phos"/>
    <property type="match status" value="1"/>
</dbReference>
<keyword evidence="14" id="KW-1185">Reference proteome</keyword>
<protein>
    <recommendedName>
        <fullName evidence="12">Endonuclease/exonuclease/phosphatase domain-containing protein</fullName>
    </recommendedName>
</protein>
<gene>
    <name evidence="13" type="ORF">Taro_046833</name>
</gene>
<evidence type="ECO:0000313" key="13">
    <source>
        <dbReference type="EMBL" id="MQM13906.1"/>
    </source>
</evidence>
<evidence type="ECO:0000259" key="12">
    <source>
        <dbReference type="Pfam" id="PF03372"/>
    </source>
</evidence>
<dbReference type="GO" id="GO:0005737">
    <property type="term" value="C:cytoplasm"/>
    <property type="evidence" value="ECO:0007669"/>
    <property type="project" value="TreeGrafter"/>
</dbReference>
<evidence type="ECO:0000256" key="1">
    <source>
        <dbReference type="ARBA" id="ARBA00001936"/>
    </source>
</evidence>